<name>A0ABU2M3V9_9ACTN</name>
<protein>
    <submittedName>
        <fullName evidence="1">Uncharacterized protein</fullName>
    </submittedName>
</protein>
<comment type="caution">
    <text evidence="1">The sequence shown here is derived from an EMBL/GenBank/DDBJ whole genome shotgun (WGS) entry which is preliminary data.</text>
</comment>
<accession>A0ABU2M3V9</accession>
<proteinExistence type="predicted"/>
<gene>
    <name evidence="1" type="ORF">RM479_02725</name>
</gene>
<evidence type="ECO:0000313" key="1">
    <source>
        <dbReference type="EMBL" id="MDT0327319.1"/>
    </source>
</evidence>
<dbReference type="RefSeq" id="WP_311510110.1">
    <property type="nucleotide sequence ID" value="NZ_JAVREP010000001.1"/>
</dbReference>
<dbReference type="Proteomes" id="UP001183390">
    <property type="component" value="Unassembled WGS sequence"/>
</dbReference>
<reference evidence="2" key="1">
    <citation type="submission" date="2023-07" db="EMBL/GenBank/DDBJ databases">
        <title>30 novel species of actinomycetes from the DSMZ collection.</title>
        <authorList>
            <person name="Nouioui I."/>
        </authorList>
    </citation>
    <scope>NUCLEOTIDE SEQUENCE [LARGE SCALE GENOMIC DNA]</scope>
    <source>
        <strain evidence="2">DSM 44743</strain>
    </source>
</reference>
<evidence type="ECO:0000313" key="2">
    <source>
        <dbReference type="Proteomes" id="UP001183390"/>
    </source>
</evidence>
<keyword evidence="2" id="KW-1185">Reference proteome</keyword>
<organism evidence="1 2">
    <name type="scientific">Nocardiopsis lambiniae</name>
    <dbReference type="NCBI Taxonomy" id="3075539"/>
    <lineage>
        <taxon>Bacteria</taxon>
        <taxon>Bacillati</taxon>
        <taxon>Actinomycetota</taxon>
        <taxon>Actinomycetes</taxon>
        <taxon>Streptosporangiales</taxon>
        <taxon>Nocardiopsidaceae</taxon>
        <taxon>Nocardiopsis</taxon>
    </lineage>
</organism>
<sequence>MRWVTYLSPSGGGERVGALEDGDVLGVPDPRGMAQLLAAGIPELVEVLRSTRRAPIEIIVEWEARMCAPLVPTTPITVLSGDDLRAIPPELVGAVDDTVPAAAHSARVGLAAIAGGPGRVDARTPACLWSDAAGEPVLLALGPVLTTADERITALEASVEVDGRERGRATMDLDDPWWAVEPGRVRARLPVATGPLTEGDEVFIDLGELGSYEVRVGSQV</sequence>
<dbReference type="EMBL" id="JAVREP010000001">
    <property type="protein sequence ID" value="MDT0327319.1"/>
    <property type="molecule type" value="Genomic_DNA"/>
</dbReference>